<feature type="transmembrane region" description="Helical" evidence="1">
    <location>
        <begin position="56"/>
        <end position="74"/>
    </location>
</feature>
<dbReference type="RefSeq" id="WP_184341770.1">
    <property type="nucleotide sequence ID" value="NZ_JACHIG010000008.1"/>
</dbReference>
<keyword evidence="1" id="KW-0812">Transmembrane</keyword>
<reference evidence="3 4" key="1">
    <citation type="submission" date="2020-08" db="EMBL/GenBank/DDBJ databases">
        <title>Genomic Encyclopedia of Type Strains, Phase IV (KMG-IV): sequencing the most valuable type-strain genomes for metagenomic binning, comparative biology and taxonomic classification.</title>
        <authorList>
            <person name="Goeker M."/>
        </authorList>
    </citation>
    <scope>NUCLEOTIDE SEQUENCE [LARGE SCALE GENOMIC DNA]</scope>
    <source>
        <strain evidence="3 4">DSM 12252</strain>
    </source>
</reference>
<keyword evidence="4" id="KW-1185">Reference proteome</keyword>
<dbReference type="InterPro" id="IPR011933">
    <property type="entry name" value="Double_TM_dom"/>
</dbReference>
<dbReference type="Proteomes" id="UP000590740">
    <property type="component" value="Unassembled WGS sequence"/>
</dbReference>
<dbReference type="NCBIfam" id="TIGR02226">
    <property type="entry name" value="two_anch"/>
    <property type="match status" value="1"/>
</dbReference>
<protein>
    <recommendedName>
        <fullName evidence="2">Aerotolerance regulator N-terminal domain-containing protein</fullName>
    </recommendedName>
</protein>
<evidence type="ECO:0000313" key="3">
    <source>
        <dbReference type="EMBL" id="MBB5034205.1"/>
    </source>
</evidence>
<dbReference type="PANTHER" id="PTHR37464:SF1">
    <property type="entry name" value="BLL2463 PROTEIN"/>
    <property type="match status" value="1"/>
</dbReference>
<evidence type="ECO:0000313" key="4">
    <source>
        <dbReference type="Proteomes" id="UP000590740"/>
    </source>
</evidence>
<feature type="domain" description="Aerotolerance regulator N-terminal" evidence="2">
    <location>
        <begin position="1"/>
        <end position="76"/>
    </location>
</feature>
<evidence type="ECO:0000256" key="1">
    <source>
        <dbReference type="SAM" id="Phobius"/>
    </source>
</evidence>
<evidence type="ECO:0000259" key="2">
    <source>
        <dbReference type="Pfam" id="PF07584"/>
    </source>
</evidence>
<organism evidence="3 4">
    <name type="scientific">Prosthecobacter vanneervenii</name>
    <dbReference type="NCBI Taxonomy" id="48466"/>
    <lineage>
        <taxon>Bacteria</taxon>
        <taxon>Pseudomonadati</taxon>
        <taxon>Verrucomicrobiota</taxon>
        <taxon>Verrucomicrobiia</taxon>
        <taxon>Verrucomicrobiales</taxon>
        <taxon>Verrucomicrobiaceae</taxon>
        <taxon>Prosthecobacter</taxon>
    </lineage>
</organism>
<dbReference type="InterPro" id="IPR024163">
    <property type="entry name" value="Aerotolerance_reg_N"/>
</dbReference>
<keyword evidence="1" id="KW-1133">Transmembrane helix</keyword>
<sequence length="664" mass="72372">MTFLVPALLFALPLAALPVVIHLIHLYRRRQVKWAAMMFLRMAQRMNKGLSRLRQILILTCRVLAVAAILFVITRPMAGGLLGLTGGVPDTVIVLLDRSASMEQQNLATGTSKRAASIAKLSQALRDTVGTRSKLVLIENARLQPQLLDKPESLIDLPLTGPTDTAADVPALLQGALDYISRNQTGRTDVWVLSDLRQSDWDAASGRWPSLRSAFASLKGLRFHLLTYAQPAAGNLSISVQRIVRNETADKAELLLDLRVTRSSNSHEPLELPLRFVVNDVSTTVKMEMKDSQLVLQGHAIPIDKTTKRGSGRVELPADTSPSDNVYHFVFDEPAVMQSVIISDDEAEARPLQAALEAAADPTRKYTSTLLPPSRAAEIPWDDTAFILWHAPLPKTDNLISRQLMNHLAAGRSILFLPVESSSAEAFGGLHWGSWTTGSKPATLEWWRNDAGLLANTRNGTALPVGELEVTRRCDILGEGTPLARLTGSRPLLMRADIPGDGNAWFLGTLPGSGSSSLARDGVVMFAMLHRALNEGARSLGKAQQREAGATALGTGDLTLWKRHGPTILSTEQPLRAGILENADKLVALNRPLREDSPETLGPAALAELFAGLDHHIIEDQVENQSSLASEIWRTFLFIMALSLLIEALLCMPARRDPQPSLAR</sequence>
<name>A0A7W8DLM2_9BACT</name>
<dbReference type="PANTHER" id="PTHR37464">
    <property type="entry name" value="BLL2463 PROTEIN"/>
    <property type="match status" value="1"/>
</dbReference>
<feature type="transmembrane region" description="Helical" evidence="1">
    <location>
        <begin position="6"/>
        <end position="27"/>
    </location>
</feature>
<accession>A0A7W8DLM2</accession>
<keyword evidence="1" id="KW-0472">Membrane</keyword>
<dbReference type="AlphaFoldDB" id="A0A7W8DLM2"/>
<comment type="caution">
    <text evidence="3">The sequence shown here is derived from an EMBL/GenBank/DDBJ whole genome shotgun (WGS) entry which is preliminary data.</text>
</comment>
<gene>
    <name evidence="3" type="ORF">HNQ65_003796</name>
</gene>
<dbReference type="EMBL" id="JACHIG010000008">
    <property type="protein sequence ID" value="MBB5034205.1"/>
    <property type="molecule type" value="Genomic_DNA"/>
</dbReference>
<proteinExistence type="predicted"/>
<dbReference type="Pfam" id="PF07584">
    <property type="entry name" value="BatA"/>
    <property type="match status" value="1"/>
</dbReference>